<dbReference type="AlphaFoldDB" id="A0A1J1I5G5"/>
<gene>
    <name evidence="1" type="ORF">CLUMA_CG007147</name>
</gene>
<organism evidence="1 2">
    <name type="scientific">Clunio marinus</name>
    <dbReference type="NCBI Taxonomy" id="568069"/>
    <lineage>
        <taxon>Eukaryota</taxon>
        <taxon>Metazoa</taxon>
        <taxon>Ecdysozoa</taxon>
        <taxon>Arthropoda</taxon>
        <taxon>Hexapoda</taxon>
        <taxon>Insecta</taxon>
        <taxon>Pterygota</taxon>
        <taxon>Neoptera</taxon>
        <taxon>Endopterygota</taxon>
        <taxon>Diptera</taxon>
        <taxon>Nematocera</taxon>
        <taxon>Chironomoidea</taxon>
        <taxon>Chironomidae</taxon>
        <taxon>Clunio</taxon>
    </lineage>
</organism>
<proteinExistence type="predicted"/>
<evidence type="ECO:0000313" key="2">
    <source>
        <dbReference type="Proteomes" id="UP000183832"/>
    </source>
</evidence>
<reference evidence="1 2" key="1">
    <citation type="submission" date="2015-04" db="EMBL/GenBank/DDBJ databases">
        <authorList>
            <person name="Syromyatnikov M.Y."/>
            <person name="Popov V.N."/>
        </authorList>
    </citation>
    <scope>NUCLEOTIDE SEQUENCE [LARGE SCALE GENOMIC DNA]</scope>
</reference>
<accession>A0A1J1I5G5</accession>
<protein>
    <submittedName>
        <fullName evidence="1">CLUMA_CG007147, isoform A</fullName>
    </submittedName>
</protein>
<dbReference type="Proteomes" id="UP000183832">
    <property type="component" value="Unassembled WGS sequence"/>
</dbReference>
<name>A0A1J1I5G5_9DIPT</name>
<dbReference type="EMBL" id="CVRI01000037">
    <property type="protein sequence ID" value="CRK93617.1"/>
    <property type="molecule type" value="Genomic_DNA"/>
</dbReference>
<sequence>MLPHKWLLHSQRSVCVVLGVEKDIKYCCNVLYELKLLENLVLVMMNVRNSLFITYRAVDNHSLREVTLIPNIYS</sequence>
<evidence type="ECO:0000313" key="1">
    <source>
        <dbReference type="EMBL" id="CRK93617.1"/>
    </source>
</evidence>
<keyword evidence="2" id="KW-1185">Reference proteome</keyword>